<dbReference type="RefSeq" id="WP_168302228.1">
    <property type="nucleotide sequence ID" value="NZ_CP071606.1"/>
</dbReference>
<accession>A0ABV2MS75</accession>
<name>A0ABV2MS75_9HYPH</name>
<feature type="domain" description="YHS" evidence="2">
    <location>
        <begin position="44"/>
        <end position="90"/>
    </location>
</feature>
<dbReference type="NCBIfam" id="NF041384">
    <property type="entry name" value="YHS_seleno_dom"/>
    <property type="match status" value="1"/>
</dbReference>
<gene>
    <name evidence="3" type="ORF">ABID08_006704</name>
</gene>
<dbReference type="InterPro" id="IPR007029">
    <property type="entry name" value="YHS_dom"/>
</dbReference>
<feature type="chain" id="PRO_5045964470" evidence="1">
    <location>
        <begin position="28"/>
        <end position="154"/>
    </location>
</feature>
<protein>
    <submittedName>
        <fullName evidence="3">YHS domain-containing protein</fullName>
    </submittedName>
</protein>
<proteinExistence type="predicted"/>
<comment type="caution">
    <text evidence="3">The sequence shown here is derived from an EMBL/GenBank/DDBJ whole genome shotgun (WGS) entry which is preliminary data.</text>
</comment>
<evidence type="ECO:0000313" key="3">
    <source>
        <dbReference type="EMBL" id="MET3759318.1"/>
    </source>
</evidence>
<evidence type="ECO:0000259" key="2">
    <source>
        <dbReference type="Pfam" id="PF04945"/>
    </source>
</evidence>
<keyword evidence="4" id="KW-1185">Reference proteome</keyword>
<evidence type="ECO:0000313" key="4">
    <source>
        <dbReference type="Proteomes" id="UP001549077"/>
    </source>
</evidence>
<sequence length="154" mass="16691">MTLFIPRIVPLAAAALVAFSSASIAFADEIYTTNGVAINGYDAVAYFTDHKPVKGTQEFSTSYKGATFYFASAAHRDTFAKDPGHYAPQYGGYCAYGTAEGHKAPTQPQAFTVVDDKLYLNYNDKVLGTWRSDIGGYIKKANANWDAVRAQPAP</sequence>
<evidence type="ECO:0000256" key="1">
    <source>
        <dbReference type="SAM" id="SignalP"/>
    </source>
</evidence>
<dbReference type="Proteomes" id="UP001549077">
    <property type="component" value="Unassembled WGS sequence"/>
</dbReference>
<dbReference type="EMBL" id="JBEPMY010000053">
    <property type="protein sequence ID" value="MET3759318.1"/>
    <property type="molecule type" value="Genomic_DNA"/>
</dbReference>
<keyword evidence="1" id="KW-0732">Signal</keyword>
<dbReference type="GeneID" id="91151407"/>
<reference evidence="3 4" key="1">
    <citation type="submission" date="2024-06" db="EMBL/GenBank/DDBJ databases">
        <title>Genomic Encyclopedia of Type Strains, Phase IV (KMG-IV): sequencing the most valuable type-strain genomes for metagenomic binning, comparative biology and taxonomic classification.</title>
        <authorList>
            <person name="Goeker M."/>
        </authorList>
    </citation>
    <scope>NUCLEOTIDE SEQUENCE [LARGE SCALE GENOMIC DNA]</scope>
    <source>
        <strain evidence="3 4">DSM 29288</strain>
    </source>
</reference>
<organism evidence="3 4">
    <name type="scientific">Rhizobium binae</name>
    <dbReference type="NCBI Taxonomy" id="1138190"/>
    <lineage>
        <taxon>Bacteria</taxon>
        <taxon>Pseudomonadati</taxon>
        <taxon>Pseudomonadota</taxon>
        <taxon>Alphaproteobacteria</taxon>
        <taxon>Hyphomicrobiales</taxon>
        <taxon>Rhizobiaceae</taxon>
        <taxon>Rhizobium/Agrobacterium group</taxon>
        <taxon>Rhizobium</taxon>
    </lineage>
</organism>
<dbReference type="Pfam" id="PF04945">
    <property type="entry name" value="YHS"/>
    <property type="match status" value="1"/>
</dbReference>
<feature type="signal peptide" evidence="1">
    <location>
        <begin position="1"/>
        <end position="27"/>
    </location>
</feature>